<keyword evidence="4" id="KW-1185">Reference proteome</keyword>
<dbReference type="GO" id="GO:0016020">
    <property type="term" value="C:membrane"/>
    <property type="evidence" value="ECO:0007669"/>
    <property type="project" value="TreeGrafter"/>
</dbReference>
<keyword evidence="1" id="KW-1133">Transmembrane helix</keyword>
<sequence length="388" mass="43968">MSKRCGVLNLFVLLLVLTSFFSPKVVVLGSPIKEEQKLKRHDPLHGFRDYNGGYNVTDKDYWASAVFTGKHFYGIAGVWLFCGFGFGIFVMRKNLTRNDSSLVKSRLTHQYFFMFLLFIIFTFLAIVATSVVLAANESSLSRTKRFKGTIMEVGEDALQNLNQVKEAMVEMKNLLKRYDSATSRHLNSIANLLAKESTQIEGFTQNSTHAIDLAIQISHSLHLVVVTINLMLLVAALVLLLLHWHPGLIIIIFVCWILTTLCWGLTGFDFFLQIFVEDTCTAFKDFEQDPENSSLSSMLPCLDRRSSDKLLRKVGYTIHKFISKLNSRMGELIVLLPLDKNNMDSVQAEKICNPFSGAPNYRYIPENCSENSIPVGDLPNVSKLIYYY</sequence>
<feature type="transmembrane region" description="Helical" evidence="1">
    <location>
        <begin position="249"/>
        <end position="272"/>
    </location>
</feature>
<evidence type="ECO:0000313" key="4">
    <source>
        <dbReference type="Proteomes" id="UP000027138"/>
    </source>
</evidence>
<evidence type="ECO:0000256" key="2">
    <source>
        <dbReference type="SAM" id="SignalP"/>
    </source>
</evidence>
<evidence type="ECO:0000256" key="1">
    <source>
        <dbReference type="SAM" id="Phobius"/>
    </source>
</evidence>
<dbReference type="STRING" id="180498.A0A067KII5"/>
<name>A0A067KII5_JATCU</name>
<dbReference type="PANTHER" id="PTHR31414:SF19">
    <property type="entry name" value="TRANSMEMBRANE PROTEIN"/>
    <property type="match status" value="1"/>
</dbReference>
<gene>
    <name evidence="3" type="ORF">JCGZ_12541</name>
</gene>
<organism evidence="3 4">
    <name type="scientific">Jatropha curcas</name>
    <name type="common">Barbados nut</name>
    <dbReference type="NCBI Taxonomy" id="180498"/>
    <lineage>
        <taxon>Eukaryota</taxon>
        <taxon>Viridiplantae</taxon>
        <taxon>Streptophyta</taxon>
        <taxon>Embryophyta</taxon>
        <taxon>Tracheophyta</taxon>
        <taxon>Spermatophyta</taxon>
        <taxon>Magnoliopsida</taxon>
        <taxon>eudicotyledons</taxon>
        <taxon>Gunneridae</taxon>
        <taxon>Pentapetalae</taxon>
        <taxon>rosids</taxon>
        <taxon>fabids</taxon>
        <taxon>Malpighiales</taxon>
        <taxon>Euphorbiaceae</taxon>
        <taxon>Crotonoideae</taxon>
        <taxon>Jatropheae</taxon>
        <taxon>Jatropha</taxon>
    </lineage>
</organism>
<accession>A0A067KII5</accession>
<proteinExistence type="predicted"/>
<feature type="transmembrane region" description="Helical" evidence="1">
    <location>
        <begin position="221"/>
        <end position="242"/>
    </location>
</feature>
<keyword evidence="1" id="KW-0472">Membrane</keyword>
<dbReference type="AlphaFoldDB" id="A0A067KII5"/>
<keyword evidence="2" id="KW-0732">Signal</keyword>
<keyword evidence="1" id="KW-0812">Transmembrane</keyword>
<dbReference type="InterPro" id="IPR040283">
    <property type="entry name" value="DDB_G0292058-like"/>
</dbReference>
<dbReference type="EMBL" id="KK914593">
    <property type="protein sequence ID" value="KDP32080.1"/>
    <property type="molecule type" value="Genomic_DNA"/>
</dbReference>
<protein>
    <submittedName>
        <fullName evidence="3">Uncharacterized protein</fullName>
    </submittedName>
</protein>
<dbReference type="Proteomes" id="UP000027138">
    <property type="component" value="Unassembled WGS sequence"/>
</dbReference>
<dbReference type="PANTHER" id="PTHR31414">
    <property type="entry name" value="TRANSMEMBRANE PROTEIN DDB_G0292058"/>
    <property type="match status" value="1"/>
</dbReference>
<dbReference type="OrthoDB" id="849110at2759"/>
<reference evidence="3 4" key="1">
    <citation type="journal article" date="2014" name="PLoS ONE">
        <title>Global Analysis of Gene Expression Profiles in Physic Nut (Jatropha curcas L.) Seedlings Exposed to Salt Stress.</title>
        <authorList>
            <person name="Zhang L."/>
            <person name="Zhang C."/>
            <person name="Wu P."/>
            <person name="Chen Y."/>
            <person name="Li M."/>
            <person name="Jiang H."/>
            <person name="Wu G."/>
        </authorList>
    </citation>
    <scope>NUCLEOTIDE SEQUENCE [LARGE SCALE GENOMIC DNA]</scope>
    <source>
        <strain evidence="4">cv. GZQX0401</strain>
        <tissue evidence="3">Young leaves</tissue>
    </source>
</reference>
<feature type="chain" id="PRO_5001642898" evidence="2">
    <location>
        <begin position="30"/>
        <end position="388"/>
    </location>
</feature>
<feature type="signal peptide" evidence="2">
    <location>
        <begin position="1"/>
        <end position="29"/>
    </location>
</feature>
<feature type="transmembrane region" description="Helical" evidence="1">
    <location>
        <begin position="111"/>
        <end position="135"/>
    </location>
</feature>
<evidence type="ECO:0000313" key="3">
    <source>
        <dbReference type="EMBL" id="KDP32080.1"/>
    </source>
</evidence>
<feature type="transmembrane region" description="Helical" evidence="1">
    <location>
        <begin position="71"/>
        <end position="90"/>
    </location>
</feature>